<dbReference type="AlphaFoldDB" id="A0A1W6L6J4"/>
<evidence type="ECO:0000256" key="1">
    <source>
        <dbReference type="SAM" id="MobiDB-lite"/>
    </source>
</evidence>
<feature type="compositionally biased region" description="Basic and acidic residues" evidence="1">
    <location>
        <begin position="34"/>
        <end position="43"/>
    </location>
</feature>
<feature type="region of interest" description="Disordered" evidence="1">
    <location>
        <begin position="203"/>
        <end position="233"/>
    </location>
</feature>
<feature type="compositionally biased region" description="Low complexity" evidence="1">
    <location>
        <begin position="17"/>
        <end position="33"/>
    </location>
</feature>
<keyword evidence="3" id="KW-1185">Reference proteome</keyword>
<accession>A0A1W6L6J4</accession>
<name>A0A1W6L6J4_9BURK</name>
<proteinExistence type="predicted"/>
<protein>
    <submittedName>
        <fullName evidence="2">Uncharacterized protein</fullName>
    </submittedName>
</protein>
<sequence length="572" mass="58383">MLPTLDRATRRPDADNDAAQSATAAAAAQAARESAQRIHDPAHRAAAGWGLAEKTVPANASPATRAEADASANARTALDRKDLPAAQRQQVHDAVLRLGNGLVDGKVDPHINDTFRQHLYRLATEPHDSPDFRGALAQMSAAADTLGRVELAPGSKLLYDPRANQPEVSRAGLPELKVPQIDADVYYKTADGVVHLDGAKASPEALSNEVQKARDKGADSQLGRQSEWERANSVQDPRRLGMFVLDSGPGFSHLMDGKNVAKLAELANNDLDARRFVVGDRAYSVNDFKQIIGDAKVKADAHVATLRQQHLDAGGDPKAFKPGPAYAEFYRSTASSTEQVARSYGATYGEARPPLKPLDPASLPSLKQGGAFGAVAAGGLTFVRVASDGKLTLGDAGEVAKHTALGGATGVVAAAGEKAVTPVIDRAIGATVQRTATSVAGRVASQSSAEATAAFGAGARTLVSRAGGATVVGAVIATGISAYENRDGLAKGDSKAIGNVTADATVAVGSIAAATAAGAAIGSVVPVAGTAVGAVVGLAVGVGVAYGAQISGARDAVANTVSGWVDGVKGWF</sequence>
<feature type="region of interest" description="Disordered" evidence="1">
    <location>
        <begin position="1"/>
        <end position="43"/>
    </location>
</feature>
<dbReference type="EMBL" id="CP015118">
    <property type="protein sequence ID" value="ARN19817.1"/>
    <property type="molecule type" value="Genomic_DNA"/>
</dbReference>
<evidence type="ECO:0000313" key="3">
    <source>
        <dbReference type="Proteomes" id="UP000193427"/>
    </source>
</evidence>
<dbReference type="OrthoDB" id="10021062at2"/>
<dbReference type="KEGG" id="rgu:A4W93_07765"/>
<evidence type="ECO:0000313" key="2">
    <source>
        <dbReference type="EMBL" id="ARN19817.1"/>
    </source>
</evidence>
<dbReference type="Proteomes" id="UP000193427">
    <property type="component" value="Chromosome"/>
</dbReference>
<dbReference type="RefSeq" id="WP_085750084.1">
    <property type="nucleotide sequence ID" value="NZ_BSPR01000008.1"/>
</dbReference>
<dbReference type="STRING" id="946333.A4W93_07765"/>
<reference evidence="2 3" key="1">
    <citation type="submission" date="2016-04" db="EMBL/GenBank/DDBJ databases">
        <title>Complete genome sequence of natural rubber-degrading, novel Gram-negative bacterium, Rhizobacter gummiphilus strain NS21.</title>
        <authorList>
            <person name="Tabata M."/>
            <person name="Kasai D."/>
            <person name="Fukuda M."/>
        </authorList>
    </citation>
    <scope>NUCLEOTIDE SEQUENCE [LARGE SCALE GENOMIC DNA]</scope>
    <source>
        <strain evidence="2 3">NS21</strain>
    </source>
</reference>
<gene>
    <name evidence="2" type="ORF">A4W93_07765</name>
</gene>
<organism evidence="2 3">
    <name type="scientific">Piscinibacter gummiphilus</name>
    <dbReference type="NCBI Taxonomy" id="946333"/>
    <lineage>
        <taxon>Bacteria</taxon>
        <taxon>Pseudomonadati</taxon>
        <taxon>Pseudomonadota</taxon>
        <taxon>Betaproteobacteria</taxon>
        <taxon>Burkholderiales</taxon>
        <taxon>Sphaerotilaceae</taxon>
        <taxon>Piscinibacter</taxon>
    </lineage>
</organism>